<dbReference type="RefSeq" id="XP_013379069.1">
    <property type="nucleotide sequence ID" value="XM_013523615.1"/>
</dbReference>
<gene>
    <name evidence="5" type="primary">LOC106150680</name>
</gene>
<comment type="caution">
    <text evidence="2">Lacks conserved residue(s) required for the propagation of feature annotation.</text>
</comment>
<name>A0A1S3H1Q6_LINAN</name>
<dbReference type="Pfam" id="PF00057">
    <property type="entry name" value="Ldl_recept_a"/>
    <property type="match status" value="1"/>
</dbReference>
<protein>
    <submittedName>
        <fullName evidence="5">Prohormone-4 isoform X2</fullName>
    </submittedName>
</protein>
<evidence type="ECO:0000256" key="2">
    <source>
        <dbReference type="PROSITE-ProRule" id="PRU00124"/>
    </source>
</evidence>
<keyword evidence="4" id="KW-1185">Reference proteome</keyword>
<dbReference type="OrthoDB" id="6239681at2759"/>
<dbReference type="PROSITE" id="PS51257">
    <property type="entry name" value="PROKAR_LIPOPROTEIN"/>
    <property type="match status" value="1"/>
</dbReference>
<keyword evidence="3" id="KW-0732">Signal</keyword>
<dbReference type="InterPro" id="IPR036055">
    <property type="entry name" value="LDL_receptor-like_sf"/>
</dbReference>
<keyword evidence="1" id="KW-1015">Disulfide bond</keyword>
<dbReference type="Gene3D" id="4.10.400.10">
    <property type="entry name" value="Low-density Lipoprotein Receptor"/>
    <property type="match status" value="1"/>
</dbReference>
<dbReference type="PROSITE" id="PS50068">
    <property type="entry name" value="LDLRA_2"/>
    <property type="match status" value="1"/>
</dbReference>
<proteinExistence type="predicted"/>
<evidence type="ECO:0000313" key="4">
    <source>
        <dbReference type="Proteomes" id="UP000085678"/>
    </source>
</evidence>
<dbReference type="Proteomes" id="UP000085678">
    <property type="component" value="Unplaced"/>
</dbReference>
<dbReference type="AlphaFoldDB" id="A0A1S3H1Q6"/>
<evidence type="ECO:0000313" key="5">
    <source>
        <dbReference type="RefSeq" id="XP_013379069.1"/>
    </source>
</evidence>
<sequence>MKKEHQLILLPLFAACCYGMSVDLSRLTGRLGKIYADKRGGGNPCDREDMPFPCQSSDECIPLKYVCDQSPDCKDGYDENPDLCKAKDRPAFNDLVLFLTKEKWLMSSIFAGKSLASVAHGLTVSQDVDDFASRTGLDQKHTGMLNAALKAAKTGRMKPLIDMGMPQSSSSENTVKYVFGKLLDTGFY</sequence>
<accession>A0A1S3H1Q6</accession>
<dbReference type="SUPFAM" id="SSF57424">
    <property type="entry name" value="LDL receptor-like module"/>
    <property type="match status" value="1"/>
</dbReference>
<organism evidence="4 5">
    <name type="scientific">Lingula anatina</name>
    <name type="common">Brachiopod</name>
    <name type="synonym">Lingula unguis</name>
    <dbReference type="NCBI Taxonomy" id="7574"/>
    <lineage>
        <taxon>Eukaryota</taxon>
        <taxon>Metazoa</taxon>
        <taxon>Spiralia</taxon>
        <taxon>Lophotrochozoa</taxon>
        <taxon>Brachiopoda</taxon>
        <taxon>Linguliformea</taxon>
        <taxon>Lingulata</taxon>
        <taxon>Lingulida</taxon>
        <taxon>Linguloidea</taxon>
        <taxon>Lingulidae</taxon>
        <taxon>Lingula</taxon>
    </lineage>
</organism>
<dbReference type="SMART" id="SM00192">
    <property type="entry name" value="LDLa"/>
    <property type="match status" value="1"/>
</dbReference>
<feature type="chain" id="PRO_5010248125" evidence="3">
    <location>
        <begin position="20"/>
        <end position="188"/>
    </location>
</feature>
<feature type="signal peptide" evidence="3">
    <location>
        <begin position="1"/>
        <end position="19"/>
    </location>
</feature>
<reference evidence="5" key="1">
    <citation type="submission" date="2025-08" db="UniProtKB">
        <authorList>
            <consortium name="RefSeq"/>
        </authorList>
    </citation>
    <scope>IDENTIFICATION</scope>
    <source>
        <tissue evidence="5">Gonads</tissue>
    </source>
</reference>
<evidence type="ECO:0000256" key="1">
    <source>
        <dbReference type="ARBA" id="ARBA00023157"/>
    </source>
</evidence>
<dbReference type="CDD" id="cd00112">
    <property type="entry name" value="LDLa"/>
    <property type="match status" value="1"/>
</dbReference>
<dbReference type="GeneID" id="106150680"/>
<dbReference type="InterPro" id="IPR002172">
    <property type="entry name" value="LDrepeatLR_classA_rpt"/>
</dbReference>
<evidence type="ECO:0000256" key="3">
    <source>
        <dbReference type="SAM" id="SignalP"/>
    </source>
</evidence>